<evidence type="ECO:0000256" key="1">
    <source>
        <dbReference type="SAM" id="MobiDB-lite"/>
    </source>
</evidence>
<feature type="region of interest" description="Disordered" evidence="1">
    <location>
        <begin position="72"/>
        <end position="119"/>
    </location>
</feature>
<dbReference type="RefSeq" id="WP_076743801.1">
    <property type="nucleotide sequence ID" value="NZ_MPSB01000003.1"/>
</dbReference>
<comment type="caution">
    <text evidence="2">The sequence shown here is derived from an EMBL/GenBank/DDBJ whole genome shotgun (WGS) entry which is preliminary data.</text>
</comment>
<sequence>MAKLKVFRTPAGFHDAYVAAPSQKAALAAWGSDANLFARGLAEQVTDPELMREPLAHPGDVIRVARTMADALPTATKVSRRKATPTPAPKPAPRPNRTALDKAEAALEAAEARQAEERAALKREEQTLAARRRALDKMQAEERTRLDKARIKARDEYEAAVERWRDD</sequence>
<accession>A0A1V2EVX4</accession>
<name>A0A1V2EVX4_9SPHN</name>
<feature type="region of interest" description="Disordered" evidence="1">
    <location>
        <begin position="133"/>
        <end position="154"/>
    </location>
</feature>
<keyword evidence="3" id="KW-1185">Reference proteome</keyword>
<protein>
    <recommendedName>
        <fullName evidence="4">Cell envelope biogenesis protein TolA</fullName>
    </recommendedName>
</protein>
<dbReference type="STRING" id="1915074.SPHI_10250"/>
<gene>
    <name evidence="2" type="ORF">SPHI_10250</name>
</gene>
<feature type="compositionally biased region" description="Basic and acidic residues" evidence="1">
    <location>
        <begin position="99"/>
        <end position="119"/>
    </location>
</feature>
<dbReference type="Proteomes" id="UP000188729">
    <property type="component" value="Unassembled WGS sequence"/>
</dbReference>
<evidence type="ECO:0008006" key="4">
    <source>
        <dbReference type="Google" id="ProtNLM"/>
    </source>
</evidence>
<organism evidence="2 3">
    <name type="scientific">Sphingomonas jeddahensis</name>
    <dbReference type="NCBI Taxonomy" id="1915074"/>
    <lineage>
        <taxon>Bacteria</taxon>
        <taxon>Pseudomonadati</taxon>
        <taxon>Pseudomonadota</taxon>
        <taxon>Alphaproteobacteria</taxon>
        <taxon>Sphingomonadales</taxon>
        <taxon>Sphingomonadaceae</taxon>
        <taxon>Sphingomonas</taxon>
    </lineage>
</organism>
<reference evidence="2 3" key="1">
    <citation type="submission" date="2016-11" db="EMBL/GenBank/DDBJ databases">
        <title>Genome sequence of Sphingomonas jeddahensis G39.</title>
        <authorList>
            <person name="Poehlein A."/>
            <person name="Wuebbeler J.H."/>
            <person name="Steinbuechel A."/>
            <person name="Daniel R."/>
        </authorList>
    </citation>
    <scope>NUCLEOTIDE SEQUENCE [LARGE SCALE GENOMIC DNA]</scope>
    <source>
        <strain evidence="2 3">G39</strain>
    </source>
</reference>
<dbReference type="EMBL" id="MPSB01000003">
    <property type="protein sequence ID" value="ONF96831.1"/>
    <property type="molecule type" value="Genomic_DNA"/>
</dbReference>
<dbReference type="AlphaFoldDB" id="A0A1V2EVX4"/>
<evidence type="ECO:0000313" key="3">
    <source>
        <dbReference type="Proteomes" id="UP000188729"/>
    </source>
</evidence>
<evidence type="ECO:0000313" key="2">
    <source>
        <dbReference type="EMBL" id="ONF96831.1"/>
    </source>
</evidence>
<dbReference type="OrthoDB" id="7478510at2"/>
<proteinExistence type="predicted"/>